<reference evidence="8" key="1">
    <citation type="journal article" date="2020" name="Stud. Mycol.">
        <title>101 Dothideomycetes genomes: a test case for predicting lifestyles and emergence of pathogens.</title>
        <authorList>
            <person name="Haridas S."/>
            <person name="Albert R."/>
            <person name="Binder M."/>
            <person name="Bloem J."/>
            <person name="Labutti K."/>
            <person name="Salamov A."/>
            <person name="Andreopoulos B."/>
            <person name="Baker S."/>
            <person name="Barry K."/>
            <person name="Bills G."/>
            <person name="Bluhm B."/>
            <person name="Cannon C."/>
            <person name="Castanera R."/>
            <person name="Culley D."/>
            <person name="Daum C."/>
            <person name="Ezra D."/>
            <person name="Gonzalez J."/>
            <person name="Henrissat B."/>
            <person name="Kuo A."/>
            <person name="Liang C."/>
            <person name="Lipzen A."/>
            <person name="Lutzoni F."/>
            <person name="Magnuson J."/>
            <person name="Mondo S."/>
            <person name="Nolan M."/>
            <person name="Ohm R."/>
            <person name="Pangilinan J."/>
            <person name="Park H.-J."/>
            <person name="Ramirez L."/>
            <person name="Alfaro M."/>
            <person name="Sun H."/>
            <person name="Tritt A."/>
            <person name="Yoshinaga Y."/>
            <person name="Zwiers L.-H."/>
            <person name="Turgeon B."/>
            <person name="Goodwin S."/>
            <person name="Spatafora J."/>
            <person name="Crous P."/>
            <person name="Grigoriev I."/>
        </authorList>
    </citation>
    <scope>NUCLEOTIDE SEQUENCE</scope>
    <source>
        <strain evidence="8">CBS 183.55</strain>
    </source>
</reference>
<name>A0A6A5RSC4_9PLEO</name>
<dbReference type="AlphaFoldDB" id="A0A6A5RSC4"/>
<evidence type="ECO:0000256" key="6">
    <source>
        <dbReference type="SAM" id="SignalP"/>
    </source>
</evidence>
<comment type="similarity">
    <text evidence="2">Belongs to the oxygen-dependent FAD-linked oxidoreductase family.</text>
</comment>
<dbReference type="Gene3D" id="3.30.465.10">
    <property type="match status" value="2"/>
</dbReference>
<comment type="cofactor">
    <cofactor evidence="1">
        <name>FAD</name>
        <dbReference type="ChEBI" id="CHEBI:57692"/>
    </cofactor>
</comment>
<evidence type="ECO:0000313" key="9">
    <source>
        <dbReference type="Proteomes" id="UP000800082"/>
    </source>
</evidence>
<evidence type="ECO:0000256" key="2">
    <source>
        <dbReference type="ARBA" id="ARBA00005466"/>
    </source>
</evidence>
<protein>
    <submittedName>
        <fullName evidence="8">Isoamyl alcohol oxidase</fullName>
    </submittedName>
</protein>
<feature type="domain" description="FAD-binding PCMH-type" evidence="7">
    <location>
        <begin position="122"/>
        <end position="303"/>
    </location>
</feature>
<evidence type="ECO:0000259" key="7">
    <source>
        <dbReference type="PROSITE" id="PS51387"/>
    </source>
</evidence>
<proteinExistence type="inferred from homology"/>
<keyword evidence="4" id="KW-0274">FAD</keyword>
<dbReference type="Pfam" id="PF01565">
    <property type="entry name" value="FAD_binding_4"/>
    <property type="match status" value="1"/>
</dbReference>
<dbReference type="PANTHER" id="PTHR42973">
    <property type="entry name" value="BINDING OXIDOREDUCTASE, PUTATIVE (AFU_ORTHOLOGUE AFUA_1G17690)-RELATED"/>
    <property type="match status" value="1"/>
</dbReference>
<dbReference type="GO" id="GO:0016491">
    <property type="term" value="F:oxidoreductase activity"/>
    <property type="evidence" value="ECO:0007669"/>
    <property type="project" value="UniProtKB-KW"/>
</dbReference>
<dbReference type="SUPFAM" id="SSF56176">
    <property type="entry name" value="FAD-binding/transporter-associated domain-like"/>
    <property type="match status" value="1"/>
</dbReference>
<dbReference type="EMBL" id="ML978962">
    <property type="protein sequence ID" value="KAF1930682.1"/>
    <property type="molecule type" value="Genomic_DNA"/>
</dbReference>
<dbReference type="PANTHER" id="PTHR42973:SF39">
    <property type="entry name" value="FAD-BINDING PCMH-TYPE DOMAIN-CONTAINING PROTEIN"/>
    <property type="match status" value="1"/>
</dbReference>
<evidence type="ECO:0000256" key="4">
    <source>
        <dbReference type="ARBA" id="ARBA00022827"/>
    </source>
</evidence>
<organism evidence="8 9">
    <name type="scientific">Didymella exigua CBS 183.55</name>
    <dbReference type="NCBI Taxonomy" id="1150837"/>
    <lineage>
        <taxon>Eukaryota</taxon>
        <taxon>Fungi</taxon>
        <taxon>Dikarya</taxon>
        <taxon>Ascomycota</taxon>
        <taxon>Pezizomycotina</taxon>
        <taxon>Dothideomycetes</taxon>
        <taxon>Pleosporomycetidae</taxon>
        <taxon>Pleosporales</taxon>
        <taxon>Pleosporineae</taxon>
        <taxon>Didymellaceae</taxon>
        <taxon>Didymella</taxon>
    </lineage>
</organism>
<dbReference type="InterPro" id="IPR050416">
    <property type="entry name" value="FAD-linked_Oxidoreductase"/>
</dbReference>
<dbReference type="GO" id="GO:0071949">
    <property type="term" value="F:FAD binding"/>
    <property type="evidence" value="ECO:0007669"/>
    <property type="project" value="InterPro"/>
</dbReference>
<accession>A0A6A5RSC4</accession>
<feature type="signal peptide" evidence="6">
    <location>
        <begin position="1"/>
        <end position="18"/>
    </location>
</feature>
<dbReference type="InterPro" id="IPR016166">
    <property type="entry name" value="FAD-bd_PCMH"/>
</dbReference>
<dbReference type="InterPro" id="IPR036318">
    <property type="entry name" value="FAD-bd_PCMH-like_sf"/>
</dbReference>
<dbReference type="InterPro" id="IPR016169">
    <property type="entry name" value="FAD-bd_PCMH_sub2"/>
</dbReference>
<evidence type="ECO:0000256" key="5">
    <source>
        <dbReference type="ARBA" id="ARBA00023002"/>
    </source>
</evidence>
<dbReference type="InterPro" id="IPR012951">
    <property type="entry name" value="BBE"/>
</dbReference>
<evidence type="ECO:0000256" key="3">
    <source>
        <dbReference type="ARBA" id="ARBA00022630"/>
    </source>
</evidence>
<dbReference type="Proteomes" id="UP000800082">
    <property type="component" value="Unassembled WGS sequence"/>
</dbReference>
<dbReference type="RefSeq" id="XP_033450930.1">
    <property type="nucleotide sequence ID" value="XM_033598738.1"/>
</dbReference>
<dbReference type="OrthoDB" id="9983560at2759"/>
<dbReference type="PROSITE" id="PS51387">
    <property type="entry name" value="FAD_PCMH"/>
    <property type="match status" value="1"/>
</dbReference>
<keyword evidence="6" id="KW-0732">Signal</keyword>
<evidence type="ECO:0000256" key="1">
    <source>
        <dbReference type="ARBA" id="ARBA00001974"/>
    </source>
</evidence>
<keyword evidence="9" id="KW-1185">Reference proteome</keyword>
<keyword evidence="3" id="KW-0285">Flavoprotein</keyword>
<keyword evidence="5" id="KW-0560">Oxidoreductase</keyword>
<feature type="chain" id="PRO_5025582752" evidence="6">
    <location>
        <begin position="19"/>
        <end position="566"/>
    </location>
</feature>
<gene>
    <name evidence="8" type="ORF">M421DRAFT_99315</name>
</gene>
<evidence type="ECO:0000313" key="8">
    <source>
        <dbReference type="EMBL" id="KAF1930682.1"/>
    </source>
</evidence>
<sequence length="566" mass="62413">MGRFTLFTAFLLSTNAHAARWIGETRVEDGINYQCNCYSDNACWPTNREWDSFNKTLNGALQLAIPAAASCHYKFENYTFNTYDAAKCADVTEKSGNGIEGGDEQWPTDHPIAQLWPFMSNNTCPPTEDPSTPCTRGFMGHYVVLARKKEHVKAGVDFAREHNLRLIIRNTGHDFIFKDVKFIKEYTGPGNWRGTAVTVGAGIQGRELYRHAFAQSPKQVVVGGECPTVGWAGGYLQGGGHGPLSGIYGMGSDNVLSFDAITAKGKYVTASSKENPDLFWALKGGGPSSFAVVTSVTAKTFPEVPTAGVTININSTHTNDTALFNKGLHIFHNQANHLSNLGMFVYFEQGPGPGRLKIAPIATVEPLFTQLNNTKVPYDTHFRASPTFFEFYIDMFEDESPSPNSIIGGRLFTQRDMAETSQAISDALIFAATTGINVGHIVNPGHGAPTVDNAIHPSWRNASSFVITNVLMSGTEPWSTKKEKELFNTNVIGRAMRDAAPHGASYVNEGDLYEPHWQDAYWGANYPRLCDVRRKWDPEGVFYAQTTPGTEKWSVIDYGRKLCRKI</sequence>
<dbReference type="GeneID" id="54356405"/>
<dbReference type="InterPro" id="IPR006094">
    <property type="entry name" value="Oxid_FAD_bind_N"/>
</dbReference>
<dbReference type="Pfam" id="PF08031">
    <property type="entry name" value="BBE"/>
    <property type="match status" value="1"/>
</dbReference>